<dbReference type="AlphaFoldDB" id="A0A2W7QBS1"/>
<dbReference type="Pfam" id="PF02423">
    <property type="entry name" value="OCD_Mu_crystall"/>
    <property type="match status" value="1"/>
</dbReference>
<dbReference type="EMBL" id="QKZQ01000006">
    <property type="protein sequence ID" value="PZX45641.1"/>
    <property type="molecule type" value="Genomic_DNA"/>
</dbReference>
<dbReference type="OrthoDB" id="9785971at2"/>
<dbReference type="STRING" id="121821.GCA_001870675_01076"/>
<evidence type="ECO:0000313" key="2">
    <source>
        <dbReference type="Proteomes" id="UP000249364"/>
    </source>
</evidence>
<dbReference type="PIRSF" id="PIRSF001439">
    <property type="entry name" value="CryM"/>
    <property type="match status" value="1"/>
</dbReference>
<evidence type="ECO:0000313" key="1">
    <source>
        <dbReference type="EMBL" id="PZX45641.1"/>
    </source>
</evidence>
<dbReference type="InterPro" id="IPR036291">
    <property type="entry name" value="NAD(P)-bd_dom_sf"/>
</dbReference>
<dbReference type="InterPro" id="IPR023401">
    <property type="entry name" value="ODC_N"/>
</dbReference>
<reference evidence="1 2" key="1">
    <citation type="submission" date="2018-06" db="EMBL/GenBank/DDBJ databases">
        <title>Genomic Encyclopedia of Archaeal and Bacterial Type Strains, Phase II (KMG-II): from individual species to whole genera.</title>
        <authorList>
            <person name="Goeker M."/>
        </authorList>
    </citation>
    <scope>NUCLEOTIDE SEQUENCE [LARGE SCALE GENOMIC DNA]</scope>
    <source>
        <strain evidence="1 2">DSM 13087</strain>
    </source>
</reference>
<dbReference type="Proteomes" id="UP000249364">
    <property type="component" value="Unassembled WGS sequence"/>
</dbReference>
<dbReference type="PANTHER" id="PTHR13812:SF19">
    <property type="entry name" value="KETIMINE REDUCTASE MU-CRYSTALLIN"/>
    <property type="match status" value="1"/>
</dbReference>
<dbReference type="Gene3D" id="3.30.1780.10">
    <property type="entry name" value="ornithine cyclodeaminase, domain 1"/>
    <property type="match status" value="1"/>
</dbReference>
<dbReference type="Gene3D" id="3.40.50.720">
    <property type="entry name" value="NAD(P)-binding Rossmann-like Domain"/>
    <property type="match status" value="1"/>
</dbReference>
<dbReference type="SUPFAM" id="SSF51735">
    <property type="entry name" value="NAD(P)-binding Rossmann-fold domains"/>
    <property type="match status" value="1"/>
</dbReference>
<dbReference type="InterPro" id="IPR003462">
    <property type="entry name" value="ODC_Mu_crystall"/>
</dbReference>
<organism evidence="1 2">
    <name type="scientific">Roseinatronobacter thiooxidans</name>
    <dbReference type="NCBI Taxonomy" id="121821"/>
    <lineage>
        <taxon>Bacteria</taxon>
        <taxon>Pseudomonadati</taxon>
        <taxon>Pseudomonadota</taxon>
        <taxon>Alphaproteobacteria</taxon>
        <taxon>Rhodobacterales</taxon>
        <taxon>Paracoccaceae</taxon>
        <taxon>Roseinatronobacter</taxon>
    </lineage>
</organism>
<sequence length="307" mass="33517">MTLPIITAEIDAHLDWRGLLAAFERAHARPPAELDDTFLYRGDDTLLSRAAWIDGMGALVKTATIFPRNAQKGLAAVNGGVALYSDSDGTLQALLDFHLVTKWKTAGDSLFAASMLARPDSRKITIAGAGTVARSMLEAYRALFPKAQFTVWARNFESAAQFARDVAGVQPEADLQRAVEGADIICTATMSREPLIQGAWLRPGQHLDLIGAFRPDMREVDDTALLRAALFVDNRRTVLDHIGEMKDPLARGVITRDDIRADFYDIASGSFTRPDAEAITICKNGGGAHLDLMTARYIFDVWQGVQG</sequence>
<accession>A0A2W7QBS1</accession>
<dbReference type="RefSeq" id="WP_071469865.1">
    <property type="nucleotide sequence ID" value="NZ_MEHT01000018.1"/>
</dbReference>
<gene>
    <name evidence="1" type="ORF">LY56_01665</name>
</gene>
<protein>
    <submittedName>
        <fullName evidence="1">Ornithine cyclodeaminase</fullName>
    </submittedName>
</protein>
<name>A0A2W7QBS1_9RHOB</name>
<proteinExistence type="predicted"/>
<dbReference type="PANTHER" id="PTHR13812">
    <property type="entry name" value="KETIMINE REDUCTASE MU-CRYSTALLIN"/>
    <property type="match status" value="1"/>
</dbReference>
<dbReference type="GO" id="GO:0005737">
    <property type="term" value="C:cytoplasm"/>
    <property type="evidence" value="ECO:0007669"/>
    <property type="project" value="TreeGrafter"/>
</dbReference>
<keyword evidence="2" id="KW-1185">Reference proteome</keyword>
<comment type="caution">
    <text evidence="1">The sequence shown here is derived from an EMBL/GenBank/DDBJ whole genome shotgun (WGS) entry which is preliminary data.</text>
</comment>